<dbReference type="SUPFAM" id="SSF82282">
    <property type="entry name" value="Homocysteine S-methyltransferase"/>
    <property type="match status" value="1"/>
</dbReference>
<evidence type="ECO:0000313" key="6">
    <source>
        <dbReference type="Proteomes" id="UP000284751"/>
    </source>
</evidence>
<gene>
    <name evidence="5" type="ORF">DWY99_00245</name>
</gene>
<comment type="caution">
    <text evidence="3">Lacks conserved residue(s) required for the propagation of feature annotation.</text>
</comment>
<dbReference type="GO" id="GO:0008168">
    <property type="term" value="F:methyltransferase activity"/>
    <property type="evidence" value="ECO:0007669"/>
    <property type="project" value="UniProtKB-KW"/>
</dbReference>
<evidence type="ECO:0000256" key="2">
    <source>
        <dbReference type="ARBA" id="ARBA00022679"/>
    </source>
</evidence>
<dbReference type="EMBL" id="QRTC01000001">
    <property type="protein sequence ID" value="RGQ44764.1"/>
    <property type="molecule type" value="Genomic_DNA"/>
</dbReference>
<dbReference type="Gene3D" id="3.20.20.220">
    <property type="match status" value="1"/>
</dbReference>
<reference evidence="5 6" key="1">
    <citation type="submission" date="2018-08" db="EMBL/GenBank/DDBJ databases">
        <title>A genome reference for cultivated species of the human gut microbiota.</title>
        <authorList>
            <person name="Zou Y."/>
            <person name="Xue W."/>
            <person name="Luo G."/>
        </authorList>
    </citation>
    <scope>NUCLEOTIDE SEQUENCE [LARGE SCALE GENOMIC DNA]</scope>
    <source>
        <strain evidence="5 6">AF28-26</strain>
    </source>
</reference>
<evidence type="ECO:0000313" key="5">
    <source>
        <dbReference type="EMBL" id="RGQ44764.1"/>
    </source>
</evidence>
<feature type="domain" description="Hcy-binding" evidence="4">
    <location>
        <begin position="1"/>
        <end position="48"/>
    </location>
</feature>
<dbReference type="PROSITE" id="PS50970">
    <property type="entry name" value="HCY"/>
    <property type="match status" value="1"/>
</dbReference>
<name>A0A412B1B0_9FIRM</name>
<dbReference type="GO" id="GO:0032259">
    <property type="term" value="P:methylation"/>
    <property type="evidence" value="ECO:0007669"/>
    <property type="project" value="UniProtKB-KW"/>
</dbReference>
<evidence type="ECO:0000256" key="1">
    <source>
        <dbReference type="ARBA" id="ARBA00022603"/>
    </source>
</evidence>
<keyword evidence="1" id="KW-0489">Methyltransferase</keyword>
<protein>
    <recommendedName>
        <fullName evidence="4">Hcy-binding domain-containing protein</fullName>
    </recommendedName>
</protein>
<dbReference type="Pfam" id="PF02574">
    <property type="entry name" value="S-methyl_trans"/>
    <property type="match status" value="1"/>
</dbReference>
<evidence type="ECO:0000256" key="3">
    <source>
        <dbReference type="PROSITE-ProRule" id="PRU00333"/>
    </source>
</evidence>
<organism evidence="5 6">
    <name type="scientific">[Clostridium] leptum</name>
    <dbReference type="NCBI Taxonomy" id="1535"/>
    <lineage>
        <taxon>Bacteria</taxon>
        <taxon>Bacillati</taxon>
        <taxon>Bacillota</taxon>
        <taxon>Clostridia</taxon>
        <taxon>Eubacteriales</taxon>
        <taxon>Oscillospiraceae</taxon>
        <taxon>Oscillospiraceae incertae sedis</taxon>
    </lineage>
</organism>
<keyword evidence="2" id="KW-0808">Transferase</keyword>
<dbReference type="InterPro" id="IPR036589">
    <property type="entry name" value="HCY_dom_sf"/>
</dbReference>
<evidence type="ECO:0000259" key="4">
    <source>
        <dbReference type="PROSITE" id="PS50970"/>
    </source>
</evidence>
<sequence length="179" mass="19750">MEENRTVFDTSPEYFSHQAVRIAELGVDMIGGCCGTTPKHLQLLSRLLQKKRKPLAAVTTTVTAVESLEKSAPRESCFAQKLRKGEFVMAAELDPPYGSRVDKLLTACRVLQNSGVDIVTISDSPMARVKLDPVVCGAKLQRETGMEVLPHFCCRDRNVNALRAMLLGASVKTSVPFWR</sequence>
<proteinExistence type="predicted"/>
<dbReference type="InterPro" id="IPR003726">
    <property type="entry name" value="HCY_dom"/>
</dbReference>
<dbReference type="Gene3D" id="3.20.20.330">
    <property type="entry name" value="Homocysteine-binding-like domain"/>
    <property type="match status" value="1"/>
</dbReference>
<dbReference type="AlphaFoldDB" id="A0A412B1B0"/>
<comment type="caution">
    <text evidence="5">The sequence shown here is derived from an EMBL/GenBank/DDBJ whole genome shotgun (WGS) entry which is preliminary data.</text>
</comment>
<dbReference type="Proteomes" id="UP000284751">
    <property type="component" value="Unassembled WGS sequence"/>
</dbReference>
<accession>A0A412B1B0</accession>